<keyword evidence="1" id="KW-0812">Transmembrane</keyword>
<evidence type="ECO:0000259" key="2">
    <source>
        <dbReference type="Pfam" id="PF06580"/>
    </source>
</evidence>
<feature type="domain" description="Signal transduction histidine kinase internal region" evidence="2">
    <location>
        <begin position="159"/>
        <end position="232"/>
    </location>
</feature>
<dbReference type="Proteomes" id="UP000286701">
    <property type="component" value="Unassembled WGS sequence"/>
</dbReference>
<evidence type="ECO:0000313" key="4">
    <source>
        <dbReference type="Proteomes" id="UP000286701"/>
    </source>
</evidence>
<dbReference type="InterPro" id="IPR036890">
    <property type="entry name" value="HATPase_C_sf"/>
</dbReference>
<keyword evidence="3" id="KW-0808">Transferase</keyword>
<dbReference type="PANTHER" id="PTHR34220">
    <property type="entry name" value="SENSOR HISTIDINE KINASE YPDA"/>
    <property type="match status" value="1"/>
</dbReference>
<comment type="caution">
    <text evidence="3">The sequence shown here is derived from an EMBL/GenBank/DDBJ whole genome shotgun (WGS) entry which is preliminary data.</text>
</comment>
<keyword evidence="1" id="KW-1133">Transmembrane helix</keyword>
<reference evidence="3 4" key="1">
    <citation type="submission" date="2019-01" db="EMBL/GenBank/DDBJ databases">
        <title>Mucilaginibacter antarcticum sp. nov., isolated from antarctic soil.</title>
        <authorList>
            <person name="Yan Y.-Q."/>
            <person name="Du Z.-J."/>
        </authorList>
    </citation>
    <scope>NUCLEOTIDE SEQUENCE [LARGE SCALE GENOMIC DNA]</scope>
    <source>
        <strain evidence="3 4">F01003</strain>
    </source>
</reference>
<keyword evidence="4" id="KW-1185">Reference proteome</keyword>
<proteinExistence type="predicted"/>
<accession>A0A444MJE5</accession>
<keyword evidence="1" id="KW-0472">Membrane</keyword>
<dbReference type="OrthoDB" id="9809908at2"/>
<dbReference type="Pfam" id="PF06580">
    <property type="entry name" value="His_kinase"/>
    <property type="match status" value="1"/>
</dbReference>
<gene>
    <name evidence="3" type="ORF">EPL05_19460</name>
</gene>
<evidence type="ECO:0000256" key="1">
    <source>
        <dbReference type="SAM" id="Phobius"/>
    </source>
</evidence>
<feature type="transmembrane region" description="Helical" evidence="1">
    <location>
        <begin position="116"/>
        <end position="138"/>
    </location>
</feature>
<dbReference type="EMBL" id="SBIW01000011">
    <property type="protein sequence ID" value="RWY48323.1"/>
    <property type="molecule type" value="Genomic_DNA"/>
</dbReference>
<dbReference type="InterPro" id="IPR050640">
    <property type="entry name" value="Bact_2-comp_sensor_kinase"/>
</dbReference>
<feature type="transmembrane region" description="Helical" evidence="1">
    <location>
        <begin position="7"/>
        <end position="27"/>
    </location>
</feature>
<dbReference type="GO" id="GO:0000155">
    <property type="term" value="F:phosphorelay sensor kinase activity"/>
    <property type="evidence" value="ECO:0007669"/>
    <property type="project" value="InterPro"/>
</dbReference>
<feature type="transmembrane region" description="Helical" evidence="1">
    <location>
        <begin position="74"/>
        <end position="96"/>
    </location>
</feature>
<evidence type="ECO:0000313" key="3">
    <source>
        <dbReference type="EMBL" id="RWY48323.1"/>
    </source>
</evidence>
<sequence length="344" mass="40506">MERKRIVLVHIAFWAVLITGAFLRGYFSGKMLGLPLITFLITSISYYILSAICFYCSYFWVAPRLILKRQYLHALLLTALIWGIVIFARYALEFWFLKPVIHFDNYHDETPTVNYYISNIFFYYFPSYFIYGLMYFFAENWYKSGQRQQELQQEKLSTELAFLRSQINPHFLFNTINDIYSLTYQKSEQAPEALLKLSVMLRYMLREGNEDFMPLNREVEYLENVIALQRISAKGMAYVKFTQEGYLGDQPIASLLFIAFVENAFKHGIWNDPQHPIEIYLHSNNAEIIFSLSNKKSQGQKDNTGGIGLSNVQRRLKLMYPERHQLTITNNAHLYKVNLILKQN</sequence>
<keyword evidence="3" id="KW-0418">Kinase</keyword>
<protein>
    <submittedName>
        <fullName evidence="3">Histidine kinase</fullName>
    </submittedName>
</protein>
<dbReference type="SUPFAM" id="SSF55874">
    <property type="entry name" value="ATPase domain of HSP90 chaperone/DNA topoisomerase II/histidine kinase"/>
    <property type="match status" value="1"/>
</dbReference>
<dbReference type="RefSeq" id="WP_128535670.1">
    <property type="nucleotide sequence ID" value="NZ_SBIW01000011.1"/>
</dbReference>
<dbReference type="InterPro" id="IPR010559">
    <property type="entry name" value="Sig_transdc_His_kin_internal"/>
</dbReference>
<name>A0A444MJE5_9SPHI</name>
<organism evidence="3 4">
    <name type="scientific">Mucilaginibacter gilvus</name>
    <dbReference type="NCBI Taxonomy" id="2305909"/>
    <lineage>
        <taxon>Bacteria</taxon>
        <taxon>Pseudomonadati</taxon>
        <taxon>Bacteroidota</taxon>
        <taxon>Sphingobacteriia</taxon>
        <taxon>Sphingobacteriales</taxon>
        <taxon>Sphingobacteriaceae</taxon>
        <taxon>Mucilaginibacter</taxon>
    </lineage>
</organism>
<feature type="transmembrane region" description="Helical" evidence="1">
    <location>
        <begin position="39"/>
        <end position="62"/>
    </location>
</feature>
<dbReference type="PANTHER" id="PTHR34220:SF7">
    <property type="entry name" value="SENSOR HISTIDINE KINASE YPDA"/>
    <property type="match status" value="1"/>
</dbReference>
<dbReference type="AlphaFoldDB" id="A0A444MJE5"/>
<dbReference type="GO" id="GO:0016020">
    <property type="term" value="C:membrane"/>
    <property type="evidence" value="ECO:0007669"/>
    <property type="project" value="InterPro"/>
</dbReference>